<protein>
    <submittedName>
        <fullName evidence="3">Uncharacterized protein</fullName>
    </submittedName>
</protein>
<dbReference type="RefSeq" id="XP_013346108.1">
    <property type="nucleotide sequence ID" value="XM_013490654.1"/>
</dbReference>
<sequence length="130" mass="14268">MPPLLIQSQSRSAIPSRQSNASPKANVPEVPESDFVMKVFQGQQAIMDSQAGIAELQGKNLEMQLNNYHTVLEVTDKMQHTISHMQQIQEDVQVSDKIAFAAGFGCGLLVCLAIWISPLSGKEKDEDADK</sequence>
<feature type="compositionally biased region" description="Polar residues" evidence="1">
    <location>
        <begin position="1"/>
        <end position="23"/>
    </location>
</feature>
<keyword evidence="2" id="KW-1133">Transmembrane helix</keyword>
<accession>A0A074YUA2</accession>
<evidence type="ECO:0000313" key="3">
    <source>
        <dbReference type="EMBL" id="KEQ97687.1"/>
    </source>
</evidence>
<keyword evidence="4" id="KW-1185">Reference proteome</keyword>
<gene>
    <name evidence="3" type="ORF">AUEXF2481DRAFT_2620</name>
</gene>
<keyword evidence="2" id="KW-0472">Membrane</keyword>
<dbReference type="OrthoDB" id="3876637at2759"/>
<dbReference type="EMBL" id="KL584753">
    <property type="protein sequence ID" value="KEQ97687.1"/>
    <property type="molecule type" value="Genomic_DNA"/>
</dbReference>
<evidence type="ECO:0000256" key="1">
    <source>
        <dbReference type="SAM" id="MobiDB-lite"/>
    </source>
</evidence>
<keyword evidence="2" id="KW-0812">Transmembrane</keyword>
<evidence type="ECO:0000256" key="2">
    <source>
        <dbReference type="SAM" id="Phobius"/>
    </source>
</evidence>
<dbReference type="InParanoid" id="A0A074YUA2"/>
<dbReference type="HOGENOM" id="CLU_134513_0_0_1"/>
<dbReference type="AlphaFoldDB" id="A0A074YUA2"/>
<organism evidence="3 4">
    <name type="scientific">Aureobasidium subglaciale (strain EXF-2481)</name>
    <name type="common">Aureobasidium pullulans var. subglaciale</name>
    <dbReference type="NCBI Taxonomy" id="1043005"/>
    <lineage>
        <taxon>Eukaryota</taxon>
        <taxon>Fungi</taxon>
        <taxon>Dikarya</taxon>
        <taxon>Ascomycota</taxon>
        <taxon>Pezizomycotina</taxon>
        <taxon>Dothideomycetes</taxon>
        <taxon>Dothideomycetidae</taxon>
        <taxon>Dothideales</taxon>
        <taxon>Saccotheciaceae</taxon>
        <taxon>Aureobasidium</taxon>
    </lineage>
</organism>
<dbReference type="Proteomes" id="UP000030641">
    <property type="component" value="Unassembled WGS sequence"/>
</dbReference>
<name>A0A074YUA2_AURSE</name>
<evidence type="ECO:0000313" key="4">
    <source>
        <dbReference type="Proteomes" id="UP000030641"/>
    </source>
</evidence>
<proteinExistence type="predicted"/>
<feature type="transmembrane region" description="Helical" evidence="2">
    <location>
        <begin position="98"/>
        <end position="116"/>
    </location>
</feature>
<reference evidence="3 4" key="1">
    <citation type="journal article" date="2014" name="BMC Genomics">
        <title>Genome sequencing of four Aureobasidium pullulans varieties: biotechnological potential, stress tolerance, and description of new species.</title>
        <authorList>
            <person name="Gostin Ar C."/>
            <person name="Ohm R.A."/>
            <person name="Kogej T."/>
            <person name="Sonjak S."/>
            <person name="Turk M."/>
            <person name="Zajc J."/>
            <person name="Zalar P."/>
            <person name="Grube M."/>
            <person name="Sun H."/>
            <person name="Han J."/>
            <person name="Sharma A."/>
            <person name="Chiniquy J."/>
            <person name="Ngan C.Y."/>
            <person name="Lipzen A."/>
            <person name="Barry K."/>
            <person name="Grigoriev I.V."/>
            <person name="Gunde-Cimerman N."/>
        </authorList>
    </citation>
    <scope>NUCLEOTIDE SEQUENCE [LARGE SCALE GENOMIC DNA]</scope>
    <source>
        <strain evidence="3 4">EXF-2481</strain>
    </source>
</reference>
<feature type="region of interest" description="Disordered" evidence="1">
    <location>
        <begin position="1"/>
        <end position="29"/>
    </location>
</feature>
<dbReference type="GeneID" id="25363189"/>